<feature type="transmembrane region" description="Helical" evidence="6">
    <location>
        <begin position="41"/>
        <end position="63"/>
    </location>
</feature>
<organism evidence="8 9">
    <name type="scientific">Photobacterium rosenbergii</name>
    <dbReference type="NCBI Taxonomy" id="294936"/>
    <lineage>
        <taxon>Bacteria</taxon>
        <taxon>Pseudomonadati</taxon>
        <taxon>Pseudomonadota</taxon>
        <taxon>Gammaproteobacteria</taxon>
        <taxon>Vibrionales</taxon>
        <taxon>Vibrionaceae</taxon>
        <taxon>Photobacterium</taxon>
    </lineage>
</organism>
<protein>
    <recommendedName>
        <fullName evidence="7">GtrA/DPMS transmembrane domain-containing protein</fullName>
    </recommendedName>
</protein>
<keyword evidence="5 6" id="KW-0472">Membrane</keyword>
<feature type="domain" description="GtrA/DPMS transmembrane" evidence="7">
    <location>
        <begin position="14"/>
        <end position="128"/>
    </location>
</feature>
<dbReference type="PANTHER" id="PTHR38459">
    <property type="entry name" value="PROPHAGE BACTOPRENOL-LINKED GLUCOSE TRANSLOCASE HOMOLOG"/>
    <property type="match status" value="1"/>
</dbReference>
<dbReference type="InterPro" id="IPR007267">
    <property type="entry name" value="GtrA_DPMS_TM"/>
</dbReference>
<dbReference type="InterPro" id="IPR051401">
    <property type="entry name" value="GtrA_CellWall_Glycosyl"/>
</dbReference>
<name>A0A2T3NK11_9GAMM</name>
<comment type="caution">
    <text evidence="8">The sequence shown here is derived from an EMBL/GenBank/DDBJ whole genome shotgun (WGS) entry which is preliminary data.</text>
</comment>
<dbReference type="OrthoDB" id="2082501at2"/>
<evidence type="ECO:0000313" key="9">
    <source>
        <dbReference type="Proteomes" id="UP000241346"/>
    </source>
</evidence>
<dbReference type="RefSeq" id="WP_107296474.1">
    <property type="nucleotide sequence ID" value="NZ_PYMB01000001.1"/>
</dbReference>
<dbReference type="GO" id="GO:0005886">
    <property type="term" value="C:plasma membrane"/>
    <property type="evidence" value="ECO:0007669"/>
    <property type="project" value="TreeGrafter"/>
</dbReference>
<evidence type="ECO:0000256" key="2">
    <source>
        <dbReference type="ARBA" id="ARBA00009399"/>
    </source>
</evidence>
<keyword evidence="4 6" id="KW-1133">Transmembrane helix</keyword>
<sequence>MNVILDRLDNSLFRFLLVGGSSTGINLFLVNFCIYNNLMPLIQASIFGYIVGVIFSFFVQKTFTFRCGGYKSHYFFRFFVLSIFGVFFNAFIIFILVEHVQVNKHLSTFLSALIIAAINYFMLGKWVFK</sequence>
<evidence type="ECO:0000259" key="7">
    <source>
        <dbReference type="Pfam" id="PF04138"/>
    </source>
</evidence>
<dbReference type="Pfam" id="PF04138">
    <property type="entry name" value="GtrA_DPMS_TM"/>
    <property type="match status" value="1"/>
</dbReference>
<dbReference type="Proteomes" id="UP000241346">
    <property type="component" value="Unassembled WGS sequence"/>
</dbReference>
<evidence type="ECO:0000256" key="6">
    <source>
        <dbReference type="SAM" id="Phobius"/>
    </source>
</evidence>
<evidence type="ECO:0000256" key="4">
    <source>
        <dbReference type="ARBA" id="ARBA00022989"/>
    </source>
</evidence>
<accession>A0A2T3NK11</accession>
<evidence type="ECO:0000256" key="5">
    <source>
        <dbReference type="ARBA" id="ARBA00023136"/>
    </source>
</evidence>
<dbReference type="EMBL" id="PYMB01000001">
    <property type="protein sequence ID" value="PSW15856.1"/>
    <property type="molecule type" value="Genomic_DNA"/>
</dbReference>
<evidence type="ECO:0000256" key="1">
    <source>
        <dbReference type="ARBA" id="ARBA00004141"/>
    </source>
</evidence>
<evidence type="ECO:0000256" key="3">
    <source>
        <dbReference type="ARBA" id="ARBA00022692"/>
    </source>
</evidence>
<comment type="subcellular location">
    <subcellularLocation>
        <location evidence="1">Membrane</location>
        <topology evidence="1">Multi-pass membrane protein</topology>
    </subcellularLocation>
</comment>
<proteinExistence type="inferred from homology"/>
<gene>
    <name evidence="8" type="ORF">C9J01_02255</name>
</gene>
<keyword evidence="3 6" id="KW-0812">Transmembrane</keyword>
<dbReference type="PANTHER" id="PTHR38459:SF1">
    <property type="entry name" value="PROPHAGE BACTOPRENOL-LINKED GLUCOSE TRANSLOCASE HOMOLOG"/>
    <property type="match status" value="1"/>
</dbReference>
<dbReference type="GO" id="GO:0000271">
    <property type="term" value="P:polysaccharide biosynthetic process"/>
    <property type="evidence" value="ECO:0007669"/>
    <property type="project" value="InterPro"/>
</dbReference>
<comment type="similarity">
    <text evidence="2">Belongs to the GtrA family.</text>
</comment>
<dbReference type="AlphaFoldDB" id="A0A2T3NK11"/>
<reference evidence="8 9" key="1">
    <citation type="submission" date="2018-03" db="EMBL/GenBank/DDBJ databases">
        <title>Whole genome sequencing of Histamine producing bacteria.</title>
        <authorList>
            <person name="Butler K."/>
        </authorList>
    </citation>
    <scope>NUCLEOTIDE SEQUENCE [LARGE SCALE GENOMIC DNA]</scope>
    <source>
        <strain evidence="8 9">DSM 19138</strain>
    </source>
</reference>
<feature type="transmembrane region" description="Helical" evidence="6">
    <location>
        <begin position="75"/>
        <end position="97"/>
    </location>
</feature>
<feature type="transmembrane region" description="Helical" evidence="6">
    <location>
        <begin position="12"/>
        <end position="35"/>
    </location>
</feature>
<feature type="transmembrane region" description="Helical" evidence="6">
    <location>
        <begin position="109"/>
        <end position="128"/>
    </location>
</feature>
<evidence type="ECO:0000313" key="8">
    <source>
        <dbReference type="EMBL" id="PSW15856.1"/>
    </source>
</evidence>